<dbReference type="PANTHER" id="PTHR11505">
    <property type="entry name" value="L1 TRANSPOSABLE ELEMENT-RELATED"/>
    <property type="match status" value="1"/>
</dbReference>
<dbReference type="InterPro" id="IPR004244">
    <property type="entry name" value="Transposase_22"/>
</dbReference>
<dbReference type="InterPro" id="IPR019787">
    <property type="entry name" value="Znf_PHD-finger"/>
</dbReference>
<evidence type="ECO:0000256" key="3">
    <source>
        <dbReference type="ARBA" id="ARBA00022833"/>
    </source>
</evidence>
<evidence type="ECO:0000259" key="8">
    <source>
        <dbReference type="Pfam" id="PF25298"/>
    </source>
</evidence>
<feature type="compositionally biased region" description="Polar residues" evidence="5">
    <location>
        <begin position="72"/>
        <end position="97"/>
    </location>
</feature>
<comment type="caution">
    <text evidence="9">The sequence shown here is derived from an EMBL/GenBank/DDBJ whole genome shotgun (WGS) entry which is preliminary data.</text>
</comment>
<name>A0A8S1BB22_ARCPL</name>
<evidence type="ECO:0000256" key="2">
    <source>
        <dbReference type="ARBA" id="ARBA00022771"/>
    </source>
</evidence>
<reference evidence="9 10" key="1">
    <citation type="submission" date="2020-04" db="EMBL/GenBank/DDBJ databases">
        <authorList>
            <person name="Wallbank WR R."/>
            <person name="Pardo Diaz C."/>
            <person name="Kozak K."/>
            <person name="Martin S."/>
            <person name="Jiggins C."/>
            <person name="Moest M."/>
            <person name="Warren A I."/>
            <person name="Byers J.R.P. K."/>
            <person name="Montejo-Kovacevich G."/>
            <person name="Yen C E."/>
        </authorList>
    </citation>
    <scope>NUCLEOTIDE SEQUENCE [LARGE SCALE GENOMIC DNA]</scope>
</reference>
<keyword evidence="2" id="KW-0863">Zinc-finger</keyword>
<keyword evidence="4" id="KW-0175">Coiled coil</keyword>
<dbReference type="Gene3D" id="3.30.40.10">
    <property type="entry name" value="Zinc/RING finger domain, C3HC4 (zinc finger)"/>
    <property type="match status" value="1"/>
</dbReference>
<dbReference type="OrthoDB" id="3039988at2759"/>
<evidence type="ECO:0000313" key="9">
    <source>
        <dbReference type="EMBL" id="CAB3254133.1"/>
    </source>
</evidence>
<dbReference type="SUPFAM" id="SSF57903">
    <property type="entry name" value="FYVE/PHD zinc finger"/>
    <property type="match status" value="1"/>
</dbReference>
<evidence type="ECO:0000259" key="7">
    <source>
        <dbReference type="Pfam" id="PF03258"/>
    </source>
</evidence>
<accession>A0A8S1BB22</accession>
<feature type="domain" description="FP protein N-terminal" evidence="7">
    <location>
        <begin position="377"/>
        <end position="463"/>
    </location>
</feature>
<dbReference type="AlphaFoldDB" id="A0A8S1BB22"/>
<dbReference type="InterPro" id="IPR004941">
    <property type="entry name" value="FP_N"/>
</dbReference>
<feature type="domain" description="PHD-type" evidence="6">
    <location>
        <begin position="10"/>
        <end position="57"/>
    </location>
</feature>
<evidence type="ECO:0000313" key="10">
    <source>
        <dbReference type="Proteomes" id="UP000494256"/>
    </source>
</evidence>
<keyword evidence="1" id="KW-0479">Metal-binding</keyword>
<proteinExistence type="predicted"/>
<dbReference type="Pfam" id="PF03258">
    <property type="entry name" value="Baculo_FP"/>
    <property type="match status" value="1"/>
</dbReference>
<organism evidence="9 10">
    <name type="scientific">Arctia plantaginis</name>
    <name type="common">Wood tiger moth</name>
    <name type="synonym">Phalaena plantaginis</name>
    <dbReference type="NCBI Taxonomy" id="874455"/>
    <lineage>
        <taxon>Eukaryota</taxon>
        <taxon>Metazoa</taxon>
        <taxon>Ecdysozoa</taxon>
        <taxon>Arthropoda</taxon>
        <taxon>Hexapoda</taxon>
        <taxon>Insecta</taxon>
        <taxon>Pterygota</taxon>
        <taxon>Neoptera</taxon>
        <taxon>Endopterygota</taxon>
        <taxon>Lepidoptera</taxon>
        <taxon>Glossata</taxon>
        <taxon>Ditrysia</taxon>
        <taxon>Noctuoidea</taxon>
        <taxon>Erebidae</taxon>
        <taxon>Arctiinae</taxon>
        <taxon>Arctia</taxon>
    </lineage>
</organism>
<dbReference type="Proteomes" id="UP000494256">
    <property type="component" value="Unassembled WGS sequence"/>
</dbReference>
<evidence type="ECO:0000256" key="1">
    <source>
        <dbReference type="ARBA" id="ARBA00022723"/>
    </source>
</evidence>
<dbReference type="Pfam" id="PF25298">
    <property type="entry name" value="Baculo_FP_2nd"/>
    <property type="match status" value="1"/>
</dbReference>
<feature type="coiled-coil region" evidence="4">
    <location>
        <begin position="161"/>
        <end position="195"/>
    </location>
</feature>
<protein>
    <recommendedName>
        <fullName evidence="11">PHD-type domain-containing protein</fullName>
    </recommendedName>
</protein>
<dbReference type="InterPro" id="IPR011011">
    <property type="entry name" value="Znf_FYVE_PHD"/>
</dbReference>
<keyword evidence="3" id="KW-0862">Zinc</keyword>
<evidence type="ECO:0000256" key="4">
    <source>
        <dbReference type="SAM" id="Coils"/>
    </source>
</evidence>
<dbReference type="CDD" id="cd15517">
    <property type="entry name" value="PHD_TCF19_like"/>
    <property type="match status" value="1"/>
</dbReference>
<gene>
    <name evidence="9" type="ORF">APLA_LOCUS14585</name>
</gene>
<dbReference type="InterPro" id="IPR057251">
    <property type="entry name" value="FP_C"/>
</dbReference>
<dbReference type="GO" id="GO:0008270">
    <property type="term" value="F:zinc ion binding"/>
    <property type="evidence" value="ECO:0007669"/>
    <property type="project" value="UniProtKB-KW"/>
</dbReference>
<evidence type="ECO:0000259" key="6">
    <source>
        <dbReference type="Pfam" id="PF00628"/>
    </source>
</evidence>
<evidence type="ECO:0008006" key="11">
    <source>
        <dbReference type="Google" id="ProtNLM"/>
    </source>
</evidence>
<dbReference type="EMBL" id="CADEBD010000400">
    <property type="protein sequence ID" value="CAB3254133.1"/>
    <property type="molecule type" value="Genomic_DNA"/>
</dbReference>
<feature type="region of interest" description="Disordered" evidence="5">
    <location>
        <begin position="69"/>
        <end position="100"/>
    </location>
</feature>
<dbReference type="Pfam" id="PF00628">
    <property type="entry name" value="PHD"/>
    <property type="match status" value="1"/>
</dbReference>
<feature type="domain" description="FP protein C-terminal" evidence="8">
    <location>
        <begin position="473"/>
        <end position="522"/>
    </location>
</feature>
<evidence type="ECO:0000256" key="5">
    <source>
        <dbReference type="SAM" id="MobiDB-lite"/>
    </source>
</evidence>
<dbReference type="InterPro" id="IPR013083">
    <property type="entry name" value="Znf_RING/FYVE/PHD"/>
</dbReference>
<sequence length="531" mass="61125">MSLSTLKWGCCTNEEAEEHEQLINCIRCNKSYHFLCLSLPEIPADSDVYRQWKCPVCMILTSKTRTKDCTPVRNTSVSTTRGSKRQALNSPPESSAVTAEDVRSIEQSVIETEFATLLKQLNNTLVSTLNKELEPLKTDIEELKTSFTFHTKEFDELKSEHVIVKSNIINLKEENQQLNNTVSELRQKLNYLEQHARSNNLEIQCLPENAKENLYTVVKQLGSVVGCELKDGDILHATRTAKLNKSIARPRSVVVQLASPRTRDQTTVCEDCQRNKTSYAQVSQSPQLTIDPTEASGEKVLREVNKKLEVLHGVEKKLGELTSAVEFYAEMYQTLLEYKEESQKKIKALEQKNIYLEKYNMALEERVQELELKDKENEIEIHGLEARQSEDIKSVVQDVAQILNLNPEDIEDAMRVGQKKPHESKPKVVVVTLRSKCTRKTWMMAKKGKKITNDKVFRNGNNDQIYINEALPKFKRQLLWTVRKKLKPKGYQYIWVQNGSILVKKNSEEKRIFNVRTEKDLEIFVEMQNSE</sequence>
<feature type="coiled-coil region" evidence="4">
    <location>
        <begin position="332"/>
        <end position="387"/>
    </location>
</feature>